<dbReference type="RefSeq" id="WP_089853797.1">
    <property type="nucleotide sequence ID" value="NZ_FNDW01000001.1"/>
</dbReference>
<dbReference type="Pfam" id="PF06271">
    <property type="entry name" value="RDD"/>
    <property type="match status" value="1"/>
</dbReference>
<dbReference type="InterPro" id="IPR010432">
    <property type="entry name" value="RDD"/>
</dbReference>
<dbReference type="STRING" id="311334.SAMN05421846_101359"/>
<evidence type="ECO:0000256" key="3">
    <source>
        <dbReference type="ARBA" id="ARBA00022692"/>
    </source>
</evidence>
<evidence type="ECO:0000256" key="1">
    <source>
        <dbReference type="ARBA" id="ARBA00004651"/>
    </source>
</evidence>
<keyword evidence="9" id="KW-1185">Reference proteome</keyword>
<comment type="subcellular location">
    <subcellularLocation>
        <location evidence="1">Cell membrane</location>
        <topology evidence="1">Multi-pass membrane protein</topology>
    </subcellularLocation>
</comment>
<protein>
    <submittedName>
        <fullName evidence="8">Uncharacterized membrane protein YckC, RDD family</fullName>
    </submittedName>
</protein>
<dbReference type="EMBL" id="FNDW01000001">
    <property type="protein sequence ID" value="SDH62700.1"/>
    <property type="molecule type" value="Genomic_DNA"/>
</dbReference>
<evidence type="ECO:0000313" key="8">
    <source>
        <dbReference type="EMBL" id="SDH62700.1"/>
    </source>
</evidence>
<gene>
    <name evidence="8" type="ORF">SAMN05421846_101359</name>
</gene>
<feature type="domain" description="RDD" evidence="7">
    <location>
        <begin position="13"/>
        <end position="129"/>
    </location>
</feature>
<feature type="transmembrane region" description="Helical" evidence="6">
    <location>
        <begin position="27"/>
        <end position="53"/>
    </location>
</feature>
<name>A0A1G8DYY7_9FLAO</name>
<accession>A0A1G8DYY7</accession>
<evidence type="ECO:0000256" key="2">
    <source>
        <dbReference type="ARBA" id="ARBA00022475"/>
    </source>
</evidence>
<keyword evidence="3 6" id="KW-0812">Transmembrane</keyword>
<evidence type="ECO:0000256" key="6">
    <source>
        <dbReference type="SAM" id="Phobius"/>
    </source>
</evidence>
<dbReference type="InterPro" id="IPR051791">
    <property type="entry name" value="Pra-immunoreactive"/>
</dbReference>
<dbReference type="GO" id="GO:0005886">
    <property type="term" value="C:plasma membrane"/>
    <property type="evidence" value="ECO:0007669"/>
    <property type="project" value="UniProtKB-SubCell"/>
</dbReference>
<evidence type="ECO:0000256" key="4">
    <source>
        <dbReference type="ARBA" id="ARBA00022989"/>
    </source>
</evidence>
<keyword evidence="5 6" id="KW-0472">Membrane</keyword>
<keyword evidence="2" id="KW-1003">Cell membrane</keyword>
<organism evidence="8 9">
    <name type="scientific">Chryseobacterium taeanense</name>
    <dbReference type="NCBI Taxonomy" id="311334"/>
    <lineage>
        <taxon>Bacteria</taxon>
        <taxon>Pseudomonadati</taxon>
        <taxon>Bacteroidota</taxon>
        <taxon>Flavobacteriia</taxon>
        <taxon>Flavobacteriales</taxon>
        <taxon>Weeksellaceae</taxon>
        <taxon>Chryseobacterium group</taxon>
        <taxon>Chryseobacterium</taxon>
    </lineage>
</organism>
<proteinExistence type="predicted"/>
<dbReference type="PANTHER" id="PTHR36115:SF4">
    <property type="entry name" value="MEMBRANE PROTEIN"/>
    <property type="match status" value="1"/>
</dbReference>
<sequence length="169" mass="19568">MRKYLRVVDTNRATKWQRLANFIIDRIIFSFSFFIIGSLGVIVDTILGIQYFTELFSNFAGINRALDILITGILYFLYTFLLEYFTKGRTIGKYITGTKVITTDGQIPTTYEFFIRNISRLVPFDILSFLGENGWHDSWSDTRVVNIKNYEAERQAKSEIESIGTKEIA</sequence>
<dbReference type="Proteomes" id="UP000198869">
    <property type="component" value="Unassembled WGS sequence"/>
</dbReference>
<dbReference type="AlphaFoldDB" id="A0A1G8DYY7"/>
<keyword evidence="4 6" id="KW-1133">Transmembrane helix</keyword>
<evidence type="ECO:0000313" key="9">
    <source>
        <dbReference type="Proteomes" id="UP000198869"/>
    </source>
</evidence>
<dbReference type="OrthoDB" id="762068at2"/>
<dbReference type="PANTHER" id="PTHR36115">
    <property type="entry name" value="PROLINE-RICH ANTIGEN HOMOLOG-RELATED"/>
    <property type="match status" value="1"/>
</dbReference>
<evidence type="ECO:0000256" key="5">
    <source>
        <dbReference type="ARBA" id="ARBA00023136"/>
    </source>
</evidence>
<evidence type="ECO:0000259" key="7">
    <source>
        <dbReference type="Pfam" id="PF06271"/>
    </source>
</evidence>
<reference evidence="9" key="1">
    <citation type="submission" date="2016-10" db="EMBL/GenBank/DDBJ databases">
        <authorList>
            <person name="Varghese N."/>
            <person name="Submissions S."/>
        </authorList>
    </citation>
    <scope>NUCLEOTIDE SEQUENCE [LARGE SCALE GENOMIC DNA]</scope>
    <source>
        <strain evidence="9">DSM 17071</strain>
    </source>
</reference>
<feature type="transmembrane region" description="Helical" evidence="6">
    <location>
        <begin position="65"/>
        <end position="85"/>
    </location>
</feature>